<evidence type="ECO:0000313" key="3">
    <source>
        <dbReference type="EMBL" id="UYV65777.1"/>
    </source>
</evidence>
<dbReference type="EMBL" id="CP092865">
    <property type="protein sequence ID" value="UYV65777.1"/>
    <property type="molecule type" value="Genomic_DNA"/>
</dbReference>
<protein>
    <submittedName>
        <fullName evidence="3">DPYS</fullName>
    </submittedName>
</protein>
<gene>
    <name evidence="3" type="ORF">LAZ67_3005436</name>
</gene>
<dbReference type="PANTHER" id="PTHR11647:SF1">
    <property type="entry name" value="COLLAPSIN RESPONSE MEDIATOR PROTEIN"/>
    <property type="match status" value="1"/>
</dbReference>
<feature type="region of interest" description="Disordered" evidence="2">
    <location>
        <begin position="56"/>
        <end position="76"/>
    </location>
</feature>
<comment type="similarity">
    <text evidence="1">Belongs to the metallo-dependent hydrolases superfamily. Hydantoinase/dihydropyrimidinase family.</text>
</comment>
<name>A0ABY6KDF4_9ARAC</name>
<dbReference type="PANTHER" id="PTHR11647">
    <property type="entry name" value="HYDRANTOINASE/DIHYDROPYRIMIDINASE FAMILY MEMBER"/>
    <property type="match status" value="1"/>
</dbReference>
<evidence type="ECO:0000256" key="1">
    <source>
        <dbReference type="ARBA" id="ARBA00008829"/>
    </source>
</evidence>
<sequence length="275" mass="29649">MPSNKRTRIPLQGSKTVDDFYQGTKAALAGGTTMINEKVCCDYGLHVAVTHWSEDVEKGHGDPHPGQSTHGTGHDNHGVNSFKMFLAYKDSGLMVENEDMLRIMEGCKRLGALAMVHAENGDVIQHVRIASFPEGFRRILEVRFIVHRLFFDSVGDFVEAPEVASTILPRQDHGIWACEGAGLSPGSNVEVMDALACEGARQISWVKGGGHGCSGLRGSKANLRGQKLEVRDALACEGARQISGVKSGGHGCSGLRGSKTNLRGQKKWRSGNALD</sequence>
<reference evidence="3 4" key="1">
    <citation type="submission" date="2022-01" db="EMBL/GenBank/DDBJ databases">
        <title>A chromosomal length assembly of Cordylochernes scorpioides.</title>
        <authorList>
            <person name="Zeh D."/>
            <person name="Zeh J."/>
        </authorList>
    </citation>
    <scope>NUCLEOTIDE SEQUENCE [LARGE SCALE GENOMIC DNA]</scope>
    <source>
        <strain evidence="3">IN4F17</strain>
        <tissue evidence="3">Whole Body</tissue>
    </source>
</reference>
<proteinExistence type="inferred from homology"/>
<dbReference type="Gene3D" id="3.20.20.140">
    <property type="entry name" value="Metal-dependent hydrolases"/>
    <property type="match status" value="2"/>
</dbReference>
<dbReference type="InterPro" id="IPR050378">
    <property type="entry name" value="Metallo-dep_Hydrolases_sf"/>
</dbReference>
<dbReference type="Proteomes" id="UP001235939">
    <property type="component" value="Chromosome 03"/>
</dbReference>
<accession>A0ABY6KDF4</accession>
<keyword evidence="4" id="KW-1185">Reference proteome</keyword>
<evidence type="ECO:0000256" key="2">
    <source>
        <dbReference type="SAM" id="MobiDB-lite"/>
    </source>
</evidence>
<organism evidence="3 4">
    <name type="scientific">Cordylochernes scorpioides</name>
    <dbReference type="NCBI Taxonomy" id="51811"/>
    <lineage>
        <taxon>Eukaryota</taxon>
        <taxon>Metazoa</taxon>
        <taxon>Ecdysozoa</taxon>
        <taxon>Arthropoda</taxon>
        <taxon>Chelicerata</taxon>
        <taxon>Arachnida</taxon>
        <taxon>Pseudoscorpiones</taxon>
        <taxon>Cheliferoidea</taxon>
        <taxon>Chernetidae</taxon>
        <taxon>Cordylochernes</taxon>
    </lineage>
</organism>
<dbReference type="InterPro" id="IPR032466">
    <property type="entry name" value="Metal_Hydrolase"/>
</dbReference>
<dbReference type="SUPFAM" id="SSF51556">
    <property type="entry name" value="Metallo-dependent hydrolases"/>
    <property type="match status" value="1"/>
</dbReference>
<feature type="region of interest" description="Disordered" evidence="2">
    <location>
        <begin position="256"/>
        <end position="275"/>
    </location>
</feature>
<evidence type="ECO:0000313" key="4">
    <source>
        <dbReference type="Proteomes" id="UP001235939"/>
    </source>
</evidence>